<sequence length="814" mass="90920">MRTPWISNFCCFLILLCYSAIAQRFVYPSANLSNTWISNKYGSNSIVFSDGSRIIPILLKETDESTQFTAQSSKFLCGLFCNGTCTSFIFSIFIVHRSVLMTHMVPSHAIWSANQDNPIREGATLNLTVAGELVLHDVDGTKVWTTNTTGKSVVGMNLTSSGNLVLFNVHNLVVWQSFDHPKDCLLPGQNLFQGQKLISSVSSTNWTKGQYSLQVTDEGLFAYVESNPPQVYASIGVQDPSTHKERSYIRFLNGSLSFFGEPTHPTILFPLSTSPLPQYLKLMPDGHFQVFQWQDGWTVVRDLLTSGDCLYPLACGRNAICSANQQCSCPRSSSPGIDYFKPINNQQPNLGCSEITPLTCSATQDQVFIVLKNIKYSTFTTNLEKVSMEACKQACLNNCSCKAALFRYGMDGISGDCFLPSDLFTIISLDIDEVYYKASAFIKVQNVKSPQTPSRKNRVATILRPTIASIVVLVIVVSGFIMFIVHKQKRNVEMEEEYLDQVPGMPTRFSYEELKIATKCFSKKLGKGGFGSVFEGTLEDGSNIAVKCLEGPAHAKKSFLAEVESIGSIHHVNLVTLKGFCALKSQPLLVYEFMSNGSLDRWIYHGNREHKCWEEGKLLDIVDRYSEDMQANGTEVVEMMKVASWCLQTDFKRRPSMSLVIKVLEGVMQVESNLDYNFTDPRLEKTTIRHETVLTQLPPSFLSGPRKNFDISQPEESRHLLTVFQKHWEQGKLLDIIDKYSEDMQAHGPEVVEMMKLPFKSWLDKARASMDKSDPTHDPDDVDVKVGAKKTSDELESAASSFSSSSVSADDDTP</sequence>
<keyword evidence="2" id="KW-1185">Reference proteome</keyword>
<accession>A0ACB9CJE9</accession>
<reference evidence="1 2" key="2">
    <citation type="journal article" date="2022" name="Mol. Ecol. Resour.">
        <title>The genomes of chicory, endive, great burdock and yacon provide insights into Asteraceae paleo-polyploidization history and plant inulin production.</title>
        <authorList>
            <person name="Fan W."/>
            <person name="Wang S."/>
            <person name="Wang H."/>
            <person name="Wang A."/>
            <person name="Jiang F."/>
            <person name="Liu H."/>
            <person name="Zhao H."/>
            <person name="Xu D."/>
            <person name="Zhang Y."/>
        </authorList>
    </citation>
    <scope>NUCLEOTIDE SEQUENCE [LARGE SCALE GENOMIC DNA]</scope>
    <source>
        <strain evidence="2">cv. Niubang</strain>
    </source>
</reference>
<name>A0ACB9CJE9_ARCLA</name>
<dbReference type="Proteomes" id="UP001055879">
    <property type="component" value="Linkage Group LG04"/>
</dbReference>
<reference evidence="2" key="1">
    <citation type="journal article" date="2022" name="Mol. Ecol. Resour.">
        <title>The genomes of chicory, endive, great burdock and yacon provide insights into Asteraceae palaeo-polyploidization history and plant inulin production.</title>
        <authorList>
            <person name="Fan W."/>
            <person name="Wang S."/>
            <person name="Wang H."/>
            <person name="Wang A."/>
            <person name="Jiang F."/>
            <person name="Liu H."/>
            <person name="Zhao H."/>
            <person name="Xu D."/>
            <person name="Zhang Y."/>
        </authorList>
    </citation>
    <scope>NUCLEOTIDE SEQUENCE [LARGE SCALE GENOMIC DNA]</scope>
    <source>
        <strain evidence="2">cv. Niubang</strain>
    </source>
</reference>
<organism evidence="1 2">
    <name type="scientific">Arctium lappa</name>
    <name type="common">Greater burdock</name>
    <name type="synonym">Lappa major</name>
    <dbReference type="NCBI Taxonomy" id="4217"/>
    <lineage>
        <taxon>Eukaryota</taxon>
        <taxon>Viridiplantae</taxon>
        <taxon>Streptophyta</taxon>
        <taxon>Embryophyta</taxon>
        <taxon>Tracheophyta</taxon>
        <taxon>Spermatophyta</taxon>
        <taxon>Magnoliopsida</taxon>
        <taxon>eudicotyledons</taxon>
        <taxon>Gunneridae</taxon>
        <taxon>Pentapetalae</taxon>
        <taxon>asterids</taxon>
        <taxon>campanulids</taxon>
        <taxon>Asterales</taxon>
        <taxon>Asteraceae</taxon>
        <taxon>Carduoideae</taxon>
        <taxon>Cardueae</taxon>
        <taxon>Arctiinae</taxon>
        <taxon>Arctium</taxon>
    </lineage>
</organism>
<protein>
    <submittedName>
        <fullName evidence="1">Uncharacterized protein</fullName>
    </submittedName>
</protein>
<evidence type="ECO:0000313" key="2">
    <source>
        <dbReference type="Proteomes" id="UP001055879"/>
    </source>
</evidence>
<comment type="caution">
    <text evidence="1">The sequence shown here is derived from an EMBL/GenBank/DDBJ whole genome shotgun (WGS) entry which is preliminary data.</text>
</comment>
<proteinExistence type="predicted"/>
<dbReference type="EMBL" id="CM042050">
    <property type="protein sequence ID" value="KAI3734283.1"/>
    <property type="molecule type" value="Genomic_DNA"/>
</dbReference>
<evidence type="ECO:0000313" key="1">
    <source>
        <dbReference type="EMBL" id="KAI3734283.1"/>
    </source>
</evidence>
<gene>
    <name evidence="1" type="ORF">L6452_13748</name>
</gene>